<evidence type="ECO:0000256" key="8">
    <source>
        <dbReference type="ARBA" id="ARBA00022801"/>
    </source>
</evidence>
<feature type="binding site" evidence="12">
    <location>
        <position position="20"/>
    </location>
    <ligand>
        <name>substrate</name>
    </ligand>
</feature>
<dbReference type="PIRSF" id="PIRSF006118">
    <property type="entry name" value="KDO8-P_Ptase"/>
    <property type="match status" value="1"/>
</dbReference>
<evidence type="ECO:0000256" key="6">
    <source>
        <dbReference type="ARBA" id="ARBA00020092"/>
    </source>
</evidence>
<dbReference type="PANTHER" id="PTHR21485:SF6">
    <property type="entry name" value="N-ACYLNEURAMINATE CYTIDYLYLTRANSFERASE-RELATED"/>
    <property type="match status" value="1"/>
</dbReference>
<dbReference type="Pfam" id="PF08282">
    <property type="entry name" value="Hydrolase_3"/>
    <property type="match status" value="1"/>
</dbReference>
<proteinExistence type="inferred from homology"/>
<feature type="binding site" evidence="12">
    <location>
        <position position="18"/>
    </location>
    <ligand>
        <name>Mg(2+)</name>
        <dbReference type="ChEBI" id="CHEBI:18420"/>
    </ligand>
</feature>
<comment type="similarity">
    <text evidence="3">Belongs to the KdsC family.</text>
</comment>
<keyword evidence="9 12" id="KW-0460">Magnesium</keyword>
<keyword evidence="7 12" id="KW-0479">Metal-binding</keyword>
<dbReference type="InterPro" id="IPR023214">
    <property type="entry name" value="HAD_sf"/>
</dbReference>
<dbReference type="FunFam" id="3.40.50.1000:FF:000029">
    <property type="entry name" value="3-deoxy-D-manno-octulosonate 8-phosphate phosphatase KdsC"/>
    <property type="match status" value="1"/>
</dbReference>
<evidence type="ECO:0000313" key="13">
    <source>
        <dbReference type="EMBL" id="SDN22390.1"/>
    </source>
</evidence>
<evidence type="ECO:0000256" key="2">
    <source>
        <dbReference type="ARBA" id="ARBA00001946"/>
    </source>
</evidence>
<dbReference type="GO" id="GO:0019143">
    <property type="term" value="F:3-deoxy-manno-octulosonate-8-phosphatase activity"/>
    <property type="evidence" value="ECO:0007669"/>
    <property type="project" value="UniProtKB-EC"/>
</dbReference>
<dbReference type="Proteomes" id="UP000199602">
    <property type="component" value="Unassembled WGS sequence"/>
</dbReference>
<dbReference type="PANTHER" id="PTHR21485">
    <property type="entry name" value="HAD SUPERFAMILY MEMBERS CMAS AND KDSC"/>
    <property type="match status" value="1"/>
</dbReference>
<dbReference type="GO" id="GO:0009103">
    <property type="term" value="P:lipopolysaccharide biosynthetic process"/>
    <property type="evidence" value="ECO:0007669"/>
    <property type="project" value="UniProtKB-KW"/>
</dbReference>
<dbReference type="SUPFAM" id="SSF56784">
    <property type="entry name" value="HAD-like"/>
    <property type="match status" value="1"/>
</dbReference>
<accession>A0A1G9ZMI7</accession>
<dbReference type="GO" id="GO:0008781">
    <property type="term" value="F:N-acylneuraminate cytidylyltransferase activity"/>
    <property type="evidence" value="ECO:0007669"/>
    <property type="project" value="TreeGrafter"/>
</dbReference>
<dbReference type="InterPro" id="IPR050793">
    <property type="entry name" value="CMP-NeuNAc_synthase"/>
</dbReference>
<protein>
    <recommendedName>
        <fullName evidence="6">3-deoxy-D-manno-octulosonate 8-phosphate phosphatase KdsC</fullName>
        <ecNumber evidence="5">3.1.3.45</ecNumber>
    </recommendedName>
    <alternativeName>
        <fullName evidence="11">KDO 8-P phosphatase</fullName>
    </alternativeName>
</protein>
<dbReference type="EC" id="3.1.3.45" evidence="5"/>
<dbReference type="EMBL" id="FNIN01000001">
    <property type="protein sequence ID" value="SDN22390.1"/>
    <property type="molecule type" value="Genomic_DNA"/>
</dbReference>
<evidence type="ECO:0000313" key="14">
    <source>
        <dbReference type="Proteomes" id="UP000199602"/>
    </source>
</evidence>
<evidence type="ECO:0000256" key="3">
    <source>
        <dbReference type="ARBA" id="ARBA00005893"/>
    </source>
</evidence>
<evidence type="ECO:0000256" key="12">
    <source>
        <dbReference type="PIRSR" id="PIRSR006118-2"/>
    </source>
</evidence>
<feature type="binding site" evidence="12">
    <location>
        <position position="111"/>
    </location>
    <ligand>
        <name>Mg(2+)</name>
        <dbReference type="ChEBI" id="CHEBI:18420"/>
    </ligand>
</feature>
<evidence type="ECO:0000256" key="4">
    <source>
        <dbReference type="ARBA" id="ARBA00011881"/>
    </source>
</evidence>
<name>A0A1G9ZMI7_9BACT</name>
<dbReference type="SFLD" id="SFLDS00003">
    <property type="entry name" value="Haloacid_Dehalogenase"/>
    <property type="match status" value="1"/>
</dbReference>
<dbReference type="SFLD" id="SFLDG01138">
    <property type="entry name" value="C1.6.2:_Deoxy-d-mannose-octulo"/>
    <property type="match status" value="1"/>
</dbReference>
<comment type="catalytic activity">
    <reaction evidence="1">
        <text>3-deoxy-alpha-D-manno-2-octulosonate-8-phosphate + H2O = 3-deoxy-alpha-D-manno-oct-2-ulosonate + phosphate</text>
        <dbReference type="Rhea" id="RHEA:11500"/>
        <dbReference type="ChEBI" id="CHEBI:15377"/>
        <dbReference type="ChEBI" id="CHEBI:43474"/>
        <dbReference type="ChEBI" id="CHEBI:85985"/>
        <dbReference type="ChEBI" id="CHEBI:85986"/>
        <dbReference type="EC" id="3.1.3.45"/>
    </reaction>
</comment>
<evidence type="ECO:0000256" key="9">
    <source>
        <dbReference type="ARBA" id="ARBA00022842"/>
    </source>
</evidence>
<dbReference type="NCBIfam" id="TIGR01670">
    <property type="entry name" value="KdsC-phosphatas"/>
    <property type="match status" value="1"/>
</dbReference>
<dbReference type="AlphaFoldDB" id="A0A1G9ZMI7"/>
<comment type="cofactor">
    <cofactor evidence="2 12">
        <name>Mg(2+)</name>
        <dbReference type="ChEBI" id="CHEBI:18420"/>
    </cofactor>
</comment>
<keyword evidence="14" id="KW-1185">Reference proteome</keyword>
<evidence type="ECO:0000256" key="7">
    <source>
        <dbReference type="ARBA" id="ARBA00022723"/>
    </source>
</evidence>
<keyword evidence="10" id="KW-0448">Lipopolysaccharide biosynthesis</keyword>
<sequence>MKSRVFDLAKKIKLLVLDVDGVLTDGGLYYNLNGQVLKRFDVQDGMGIKIAQRVGLKIAVISGLRSEVVKARLDELGVLDYFPGYNHKLPKLKELKEKNVLQWSEIAYLGDDWVDAAPLKQVGLPMAVANAVPEIKKLALWVSSKKGGHGAVREAIMFILTAQNKLDAVWKEWVSLD</sequence>
<evidence type="ECO:0000256" key="1">
    <source>
        <dbReference type="ARBA" id="ARBA00000898"/>
    </source>
</evidence>
<dbReference type="InterPro" id="IPR010023">
    <property type="entry name" value="KdsC_fam"/>
</dbReference>
<evidence type="ECO:0000256" key="11">
    <source>
        <dbReference type="ARBA" id="ARBA00031051"/>
    </source>
</evidence>
<dbReference type="SFLD" id="SFLDG01136">
    <property type="entry name" value="C1.6:_Phosphoserine_Phosphatas"/>
    <property type="match status" value="1"/>
</dbReference>
<dbReference type="GO" id="GO:0046872">
    <property type="term" value="F:metal ion binding"/>
    <property type="evidence" value="ECO:0007669"/>
    <property type="project" value="UniProtKB-KW"/>
</dbReference>
<evidence type="ECO:0000256" key="5">
    <source>
        <dbReference type="ARBA" id="ARBA00013066"/>
    </source>
</evidence>
<dbReference type="CDD" id="cd01630">
    <property type="entry name" value="HAD_KDO-like"/>
    <property type="match status" value="1"/>
</dbReference>
<evidence type="ECO:0000256" key="10">
    <source>
        <dbReference type="ARBA" id="ARBA00022985"/>
    </source>
</evidence>
<organism evidence="13 14">
    <name type="scientific">Desulfonauticus submarinus</name>
    <dbReference type="NCBI Taxonomy" id="206665"/>
    <lineage>
        <taxon>Bacteria</taxon>
        <taxon>Pseudomonadati</taxon>
        <taxon>Thermodesulfobacteriota</taxon>
        <taxon>Desulfovibrionia</taxon>
        <taxon>Desulfovibrionales</taxon>
        <taxon>Desulfonauticaceae</taxon>
        <taxon>Desulfonauticus</taxon>
    </lineage>
</organism>
<dbReference type="InterPro" id="IPR036412">
    <property type="entry name" value="HAD-like_sf"/>
</dbReference>
<dbReference type="STRING" id="206665.SAMN04488516_10189"/>
<comment type="subunit">
    <text evidence="4">Homotetramer.</text>
</comment>
<dbReference type="RefSeq" id="WP_092061689.1">
    <property type="nucleotide sequence ID" value="NZ_FNIN01000001.1"/>
</dbReference>
<dbReference type="Gene3D" id="3.40.50.1000">
    <property type="entry name" value="HAD superfamily/HAD-like"/>
    <property type="match status" value="1"/>
</dbReference>
<reference evidence="13 14" key="1">
    <citation type="submission" date="2016-10" db="EMBL/GenBank/DDBJ databases">
        <authorList>
            <person name="de Groot N.N."/>
        </authorList>
    </citation>
    <scope>NUCLEOTIDE SEQUENCE [LARGE SCALE GENOMIC DNA]</scope>
    <source>
        <strain evidence="13 14">DSM 15269</strain>
    </source>
</reference>
<dbReference type="OrthoDB" id="9805604at2"/>
<gene>
    <name evidence="13" type="ORF">SAMN04488516_10189</name>
</gene>
<keyword evidence="8" id="KW-0378">Hydrolase</keyword>